<reference evidence="5 6" key="1">
    <citation type="journal article" date="2017" name="Mol. Biol. Evol.">
        <title>The 4-celled Tetrabaena socialis nuclear genome reveals the essential components for genetic control of cell number at the origin of multicellularity in the volvocine lineage.</title>
        <authorList>
            <person name="Featherston J."/>
            <person name="Arakaki Y."/>
            <person name="Hanschen E.R."/>
            <person name="Ferris P.J."/>
            <person name="Michod R.E."/>
            <person name="Olson B.J.S.C."/>
            <person name="Nozaki H."/>
            <person name="Durand P.M."/>
        </authorList>
    </citation>
    <scope>NUCLEOTIDE SEQUENCE [LARGE SCALE GENOMIC DNA]</scope>
    <source>
        <strain evidence="5 6">NIES-571</strain>
    </source>
</reference>
<dbReference type="InterPro" id="IPR001190">
    <property type="entry name" value="SRCR"/>
</dbReference>
<dbReference type="PROSITE" id="PS50287">
    <property type="entry name" value="SRCR_2"/>
    <property type="match status" value="1"/>
</dbReference>
<dbReference type="GO" id="GO:0016020">
    <property type="term" value="C:membrane"/>
    <property type="evidence" value="ECO:0007669"/>
    <property type="project" value="InterPro"/>
</dbReference>
<sequence>DDFDDFYGEWAALVICRQLGLSGGEMYTHGGGTGRILMDDVMCSADQLRLDQCRFRGWGISNCQHYEDIGVRCSPPPPQPPLPSSPWPPRPKPPSPLPPTPSVVAQTSGAGTALQKDAAGPDDPANSESVTAAGNSSHASTPSNDAPGVVALAGPAAVDLATTEAPETQDTSRVGAPSTSGAPPMVAVVVPSVLGMLAVLAAVAAAVVVVRRRRARGGRVMPV</sequence>
<dbReference type="AlphaFoldDB" id="A0A2J7ZLT7"/>
<feature type="non-terminal residue" evidence="5">
    <location>
        <position position="1"/>
    </location>
</feature>
<accession>A0A2J7ZLT7</accession>
<evidence type="ECO:0000313" key="6">
    <source>
        <dbReference type="Proteomes" id="UP000236333"/>
    </source>
</evidence>
<evidence type="ECO:0000256" key="1">
    <source>
        <dbReference type="ARBA" id="ARBA00023157"/>
    </source>
</evidence>
<dbReference type="InterPro" id="IPR036772">
    <property type="entry name" value="SRCR-like_dom_sf"/>
</dbReference>
<feature type="domain" description="SRCR" evidence="4">
    <location>
        <begin position="1"/>
        <end position="74"/>
    </location>
</feature>
<dbReference type="PRINTS" id="PR00258">
    <property type="entry name" value="SPERACTRCPTR"/>
</dbReference>
<organism evidence="5 6">
    <name type="scientific">Tetrabaena socialis</name>
    <dbReference type="NCBI Taxonomy" id="47790"/>
    <lineage>
        <taxon>Eukaryota</taxon>
        <taxon>Viridiplantae</taxon>
        <taxon>Chlorophyta</taxon>
        <taxon>core chlorophytes</taxon>
        <taxon>Chlorophyceae</taxon>
        <taxon>CS clade</taxon>
        <taxon>Chlamydomonadales</taxon>
        <taxon>Tetrabaenaceae</taxon>
        <taxon>Tetrabaena</taxon>
    </lineage>
</organism>
<keyword evidence="3" id="KW-0472">Membrane</keyword>
<keyword evidence="3" id="KW-0812">Transmembrane</keyword>
<evidence type="ECO:0000313" key="5">
    <source>
        <dbReference type="EMBL" id="PNH01220.1"/>
    </source>
</evidence>
<dbReference type="SUPFAM" id="SSF56487">
    <property type="entry name" value="SRCR-like"/>
    <property type="match status" value="1"/>
</dbReference>
<comment type="caution">
    <text evidence="5">The sequence shown here is derived from an EMBL/GenBank/DDBJ whole genome shotgun (WGS) entry which is preliminary data.</text>
</comment>
<dbReference type="Proteomes" id="UP000236333">
    <property type="component" value="Unassembled WGS sequence"/>
</dbReference>
<feature type="transmembrane region" description="Helical" evidence="3">
    <location>
        <begin position="185"/>
        <end position="210"/>
    </location>
</feature>
<feature type="compositionally biased region" description="Pro residues" evidence="2">
    <location>
        <begin position="74"/>
        <end position="101"/>
    </location>
</feature>
<dbReference type="SMART" id="SM00202">
    <property type="entry name" value="SR"/>
    <property type="match status" value="1"/>
</dbReference>
<keyword evidence="1" id="KW-1015">Disulfide bond</keyword>
<feature type="compositionally biased region" description="Polar residues" evidence="2">
    <location>
        <begin position="126"/>
        <end position="144"/>
    </location>
</feature>
<evidence type="ECO:0000256" key="3">
    <source>
        <dbReference type="SAM" id="Phobius"/>
    </source>
</evidence>
<keyword evidence="6" id="KW-1185">Reference proteome</keyword>
<name>A0A2J7ZLT7_9CHLO</name>
<dbReference type="EMBL" id="PGGS01000974">
    <property type="protein sequence ID" value="PNH01220.1"/>
    <property type="molecule type" value="Genomic_DNA"/>
</dbReference>
<evidence type="ECO:0000259" key="4">
    <source>
        <dbReference type="PROSITE" id="PS50287"/>
    </source>
</evidence>
<evidence type="ECO:0000256" key="2">
    <source>
        <dbReference type="SAM" id="MobiDB-lite"/>
    </source>
</evidence>
<dbReference type="Gene3D" id="3.10.250.10">
    <property type="entry name" value="SRCR-like domain"/>
    <property type="match status" value="1"/>
</dbReference>
<gene>
    <name evidence="5" type="ORF">TSOC_012906</name>
</gene>
<feature type="region of interest" description="Disordered" evidence="2">
    <location>
        <begin position="74"/>
        <end position="149"/>
    </location>
</feature>
<dbReference type="Pfam" id="PF00530">
    <property type="entry name" value="SRCR"/>
    <property type="match status" value="1"/>
</dbReference>
<dbReference type="PANTHER" id="PTHR48071">
    <property type="entry name" value="SRCR DOMAIN-CONTAINING PROTEIN"/>
    <property type="match status" value="1"/>
</dbReference>
<keyword evidence="5" id="KW-0675">Receptor</keyword>
<keyword evidence="3" id="KW-1133">Transmembrane helix</keyword>
<dbReference type="PANTHER" id="PTHR48071:SF18">
    <property type="entry name" value="DELETED IN MALIGNANT BRAIN TUMORS 1 PROTEIN-RELATED"/>
    <property type="match status" value="1"/>
</dbReference>
<dbReference type="OrthoDB" id="549235at2759"/>
<protein>
    <submittedName>
        <fullName evidence="5">Macrophage receptor MARCO</fullName>
    </submittedName>
</protein>
<proteinExistence type="predicted"/>